<feature type="domain" description="Tc1-like transposase DDE" evidence="2">
    <location>
        <begin position="1"/>
        <end position="129"/>
    </location>
</feature>
<organism evidence="3 4">
    <name type="scientific">Candidatus Fukatsuia symbiotica</name>
    <dbReference type="NCBI Taxonomy" id="1878942"/>
    <lineage>
        <taxon>Bacteria</taxon>
        <taxon>Pseudomonadati</taxon>
        <taxon>Pseudomonadota</taxon>
        <taxon>Gammaproteobacteria</taxon>
        <taxon>Enterobacterales</taxon>
        <taxon>Yersiniaceae</taxon>
        <taxon>Candidatus Fukatsuia</taxon>
    </lineage>
</organism>
<dbReference type="PANTHER" id="PTHR46564:SF1">
    <property type="entry name" value="TRANSPOSASE"/>
    <property type="match status" value="1"/>
</dbReference>
<dbReference type="EMBL" id="CP021659">
    <property type="protein sequence ID" value="AWK14026.1"/>
    <property type="molecule type" value="Genomic_DNA"/>
</dbReference>
<gene>
    <name evidence="3" type="ORF">CCS41_05270</name>
</gene>
<dbReference type="KEGG" id="fsm:CCS41_05270"/>
<evidence type="ECO:0000313" key="3">
    <source>
        <dbReference type="EMBL" id="AWK14026.1"/>
    </source>
</evidence>
<protein>
    <submittedName>
        <fullName evidence="3">Transposase</fullName>
    </submittedName>
</protein>
<keyword evidence="1" id="KW-0812">Transmembrane</keyword>
<evidence type="ECO:0000313" key="4">
    <source>
        <dbReference type="Proteomes" id="UP000261875"/>
    </source>
</evidence>
<dbReference type="GO" id="GO:0003676">
    <property type="term" value="F:nucleic acid binding"/>
    <property type="evidence" value="ECO:0007669"/>
    <property type="project" value="InterPro"/>
</dbReference>
<proteinExistence type="predicted"/>
<dbReference type="PANTHER" id="PTHR46564">
    <property type="entry name" value="TRANSPOSASE"/>
    <property type="match status" value="1"/>
</dbReference>
<evidence type="ECO:0000259" key="2">
    <source>
        <dbReference type="Pfam" id="PF13358"/>
    </source>
</evidence>
<keyword evidence="1" id="KW-0472">Membrane</keyword>
<dbReference type="Pfam" id="PF13358">
    <property type="entry name" value="DDE_3"/>
    <property type="match status" value="1"/>
</dbReference>
<evidence type="ECO:0000256" key="1">
    <source>
        <dbReference type="SAM" id="Phobius"/>
    </source>
</evidence>
<keyword evidence="4" id="KW-1185">Reference proteome</keyword>
<dbReference type="InterPro" id="IPR036397">
    <property type="entry name" value="RNaseH_sf"/>
</dbReference>
<accession>A0A2U8I4E5</accession>
<feature type="transmembrane region" description="Helical" evidence="1">
    <location>
        <begin position="37"/>
        <end position="65"/>
    </location>
</feature>
<dbReference type="Proteomes" id="UP000261875">
    <property type="component" value="Chromosome"/>
</dbReference>
<reference evidence="3 4" key="1">
    <citation type="submission" date="2017-05" db="EMBL/GenBank/DDBJ databases">
        <title>Genome sequence of Candidatus Fukatsuia symbiotica and Candidatus Hamiltonella defensa from Acyrthosiphon pisum strain 5D.</title>
        <authorList>
            <person name="Patel V.A."/>
            <person name="Chevignon G."/>
            <person name="Russell J.A."/>
            <person name="Oliver K.M."/>
        </authorList>
    </citation>
    <scope>NUCLEOTIDE SEQUENCE [LARGE SCALE GENOMIC DNA]</scope>
    <source>
        <strain evidence="3 4">5D</strain>
    </source>
</reference>
<name>A0A2U8I4E5_9GAMM</name>
<keyword evidence="1" id="KW-1133">Transmembrane helix</keyword>
<dbReference type="InterPro" id="IPR038717">
    <property type="entry name" value="Tc1-like_DDE_dom"/>
</dbReference>
<dbReference type="Gene3D" id="3.30.420.10">
    <property type="entry name" value="Ribonuclease H-like superfamily/Ribonuclease H"/>
    <property type="match status" value="1"/>
</dbReference>
<sequence length="147" mass="16749">MDESGFAHDRPRTHGYAARGQRCWGTQDWQAKGRTNVIGALLGTVLMAVGLFFCSINSDVFYAWVTQRLLPTLPPHCVIVMDNASFHKRLDIQQAISKAGHRIEYLPPYPPDLNPIEHKWAQAKSKRRDLNCSLDALFSQYSRRHVT</sequence>
<dbReference type="AlphaFoldDB" id="A0A2U8I4E5"/>